<proteinExistence type="predicted"/>
<reference evidence="3" key="2">
    <citation type="submission" date="2015-01" db="EMBL/GenBank/DDBJ databases">
        <title>Evolutionary Origins and Diversification of the Mycorrhizal Mutualists.</title>
        <authorList>
            <consortium name="DOE Joint Genome Institute"/>
            <consortium name="Mycorrhizal Genomics Consortium"/>
            <person name="Kohler A."/>
            <person name="Kuo A."/>
            <person name="Nagy L.G."/>
            <person name="Floudas D."/>
            <person name="Copeland A."/>
            <person name="Barry K.W."/>
            <person name="Cichocki N."/>
            <person name="Veneault-Fourrey C."/>
            <person name="LaButti K."/>
            <person name="Lindquist E.A."/>
            <person name="Lipzen A."/>
            <person name="Lundell T."/>
            <person name="Morin E."/>
            <person name="Murat C."/>
            <person name="Riley R."/>
            <person name="Ohm R."/>
            <person name="Sun H."/>
            <person name="Tunlid A."/>
            <person name="Henrissat B."/>
            <person name="Grigoriev I.V."/>
            <person name="Hibbett D.S."/>
            <person name="Martin F."/>
        </authorList>
    </citation>
    <scope>NUCLEOTIDE SEQUENCE [LARGE SCALE GENOMIC DNA]</scope>
    <source>
        <strain evidence="3">ATCC 200175</strain>
    </source>
</reference>
<gene>
    <name evidence="2" type="ORF">PAXINDRAFT_19058</name>
</gene>
<feature type="region of interest" description="Disordered" evidence="1">
    <location>
        <begin position="182"/>
        <end position="203"/>
    </location>
</feature>
<accession>A0A0C9TKA7</accession>
<name>A0A0C9TKA7_PAXIN</name>
<dbReference type="Proteomes" id="UP000053647">
    <property type="component" value="Unassembled WGS sequence"/>
</dbReference>
<keyword evidence="3" id="KW-1185">Reference proteome</keyword>
<reference evidence="2 3" key="1">
    <citation type="submission" date="2014-06" db="EMBL/GenBank/DDBJ databases">
        <authorList>
            <consortium name="DOE Joint Genome Institute"/>
            <person name="Kuo A."/>
            <person name="Kohler A."/>
            <person name="Nagy L.G."/>
            <person name="Floudas D."/>
            <person name="Copeland A."/>
            <person name="Barry K.W."/>
            <person name="Cichocki N."/>
            <person name="Veneault-Fourrey C."/>
            <person name="LaButti K."/>
            <person name="Lindquist E.A."/>
            <person name="Lipzen A."/>
            <person name="Lundell T."/>
            <person name="Morin E."/>
            <person name="Murat C."/>
            <person name="Sun H."/>
            <person name="Tunlid A."/>
            <person name="Henrissat B."/>
            <person name="Grigoriev I.V."/>
            <person name="Hibbett D.S."/>
            <person name="Martin F."/>
            <person name="Nordberg H.P."/>
            <person name="Cantor M.N."/>
            <person name="Hua S.X."/>
        </authorList>
    </citation>
    <scope>NUCLEOTIDE SEQUENCE [LARGE SCALE GENOMIC DNA]</scope>
    <source>
        <strain evidence="2 3">ATCC 200175</strain>
    </source>
</reference>
<evidence type="ECO:0000256" key="1">
    <source>
        <dbReference type="SAM" id="MobiDB-lite"/>
    </source>
</evidence>
<dbReference type="EMBL" id="KN819789">
    <property type="protein sequence ID" value="KIJ07776.1"/>
    <property type="molecule type" value="Genomic_DNA"/>
</dbReference>
<dbReference type="HOGENOM" id="CLU_1478489_0_0_1"/>
<dbReference type="AlphaFoldDB" id="A0A0C9TKA7"/>
<evidence type="ECO:0000313" key="2">
    <source>
        <dbReference type="EMBL" id="KIJ07776.1"/>
    </source>
</evidence>
<dbReference type="OrthoDB" id="10394819at2759"/>
<sequence>MEPGRSGCLLLLRSDELPVRLCIAPGAPLRLRIHEFMIEQRPRLLGVAQQGIHTSLQIRQLLVDDCFPLPSPCPSMRLPLDQQARTLDFTARNDLRITHEHPGLHPGRMTHVYWMYHGEHPSVDSAGQNFLARALGQRLYKFDHDFGQKIEAGQVRIAGRFRHNLVAHLHDAGECGVSEGHATNVTPSDTPFHVRTPAPLATG</sequence>
<protein>
    <submittedName>
        <fullName evidence="2">Uncharacterized protein</fullName>
    </submittedName>
</protein>
<evidence type="ECO:0000313" key="3">
    <source>
        <dbReference type="Proteomes" id="UP000053647"/>
    </source>
</evidence>
<organism evidence="2 3">
    <name type="scientific">Paxillus involutus ATCC 200175</name>
    <dbReference type="NCBI Taxonomy" id="664439"/>
    <lineage>
        <taxon>Eukaryota</taxon>
        <taxon>Fungi</taxon>
        <taxon>Dikarya</taxon>
        <taxon>Basidiomycota</taxon>
        <taxon>Agaricomycotina</taxon>
        <taxon>Agaricomycetes</taxon>
        <taxon>Agaricomycetidae</taxon>
        <taxon>Boletales</taxon>
        <taxon>Paxilineae</taxon>
        <taxon>Paxillaceae</taxon>
        <taxon>Paxillus</taxon>
    </lineage>
</organism>